<dbReference type="Pfam" id="PF14518">
    <property type="entry name" value="Haem_oxygenas_2"/>
    <property type="match status" value="1"/>
</dbReference>
<organism evidence="1 2">
    <name type="scientific">Neomesorhizobium albiziae</name>
    <dbReference type="NCBI Taxonomy" id="335020"/>
    <lineage>
        <taxon>Bacteria</taxon>
        <taxon>Pseudomonadati</taxon>
        <taxon>Pseudomonadota</taxon>
        <taxon>Alphaproteobacteria</taxon>
        <taxon>Hyphomicrobiales</taxon>
        <taxon>Phyllobacteriaceae</taxon>
        <taxon>Neomesorhizobium</taxon>
    </lineage>
</organism>
<accession>A0A1I4F4W0</accession>
<proteinExistence type="predicted"/>
<evidence type="ECO:0000313" key="2">
    <source>
        <dbReference type="Proteomes" id="UP000323300"/>
    </source>
</evidence>
<dbReference type="Proteomes" id="UP000323300">
    <property type="component" value="Unassembled WGS sequence"/>
</dbReference>
<protein>
    <recommendedName>
        <fullName evidence="3">Iron-containing redox enzyme</fullName>
    </recommendedName>
</protein>
<dbReference type="InterPro" id="IPR016084">
    <property type="entry name" value="Haem_Oase-like_multi-hlx"/>
</dbReference>
<dbReference type="AlphaFoldDB" id="A0A1I4F4W0"/>
<sequence length="239" mass="27022">MSIHSNGTNSEIVRSKILICSGPLNSAFEKLWTHPKHREMVASYLILLHQIMRASVPLMQCALRRCEELGPIDRLAREVAPYYRRHIDEERDHDHWTLEDLASAGLDPKEVLSIIPPPDVAQLAGAQYYWIHHHHPIMLMGYIAVLEAFPPTKEQVDTIRDASGLPESAFRTLRMHGELDPTHSIEIDDTLNALPLSRMDNEMIGLSVLQTCESLAESVQALRPRDLMKSDAIRSSVLP</sequence>
<dbReference type="EMBL" id="FOSL01000034">
    <property type="protein sequence ID" value="SFL11431.1"/>
    <property type="molecule type" value="Genomic_DNA"/>
</dbReference>
<evidence type="ECO:0008006" key="3">
    <source>
        <dbReference type="Google" id="ProtNLM"/>
    </source>
</evidence>
<name>A0A1I4F4W0_9HYPH</name>
<keyword evidence="2" id="KW-1185">Reference proteome</keyword>
<dbReference type="Gene3D" id="1.20.910.10">
    <property type="entry name" value="Heme oxygenase-like"/>
    <property type="match status" value="1"/>
</dbReference>
<reference evidence="1 2" key="1">
    <citation type="submission" date="2016-10" db="EMBL/GenBank/DDBJ databases">
        <authorList>
            <person name="Varghese N."/>
            <person name="Submissions S."/>
        </authorList>
    </citation>
    <scope>NUCLEOTIDE SEQUENCE [LARGE SCALE GENOMIC DNA]</scope>
    <source>
        <strain evidence="1 2">DSM 21822</strain>
    </source>
</reference>
<gene>
    <name evidence="1" type="ORF">SAMN04488498_13413</name>
</gene>
<evidence type="ECO:0000313" key="1">
    <source>
        <dbReference type="EMBL" id="SFL11431.1"/>
    </source>
</evidence>
<dbReference type="SUPFAM" id="SSF48613">
    <property type="entry name" value="Heme oxygenase-like"/>
    <property type="match status" value="1"/>
</dbReference>